<reference evidence="3 4" key="1">
    <citation type="submission" date="2022-03" db="EMBL/GenBank/DDBJ databases">
        <title>Streptomyces yunnanensis P86,complete genome.</title>
        <authorList>
            <person name="Chen S."/>
            <person name="Zhang Q."/>
        </authorList>
    </citation>
    <scope>NUCLEOTIDE SEQUENCE [LARGE SCALE GENOMIC DNA]</scope>
    <source>
        <strain evidence="3 4">P86</strain>
    </source>
</reference>
<dbReference type="PANTHER" id="PTHR15462:SF8">
    <property type="entry name" value="SERINE PROTEASE"/>
    <property type="match status" value="1"/>
</dbReference>
<name>A0ABY8AH98_9ACTN</name>
<accession>A0ABY8AH98</accession>
<protein>
    <recommendedName>
        <fullName evidence="5">V8-like Glu-specific endopeptidase</fullName>
    </recommendedName>
</protein>
<keyword evidence="1 2" id="KW-0732">Signal</keyword>
<evidence type="ECO:0000313" key="3">
    <source>
        <dbReference type="EMBL" id="WEB44378.1"/>
    </source>
</evidence>
<dbReference type="Proteomes" id="UP001218629">
    <property type="component" value="Chromosome"/>
</dbReference>
<dbReference type="Pfam" id="PF13365">
    <property type="entry name" value="Trypsin_2"/>
    <property type="match status" value="1"/>
</dbReference>
<dbReference type="Gene3D" id="2.40.10.10">
    <property type="entry name" value="Trypsin-like serine proteases"/>
    <property type="match status" value="2"/>
</dbReference>
<organism evidence="3 4">
    <name type="scientific">Streptomyces yunnanensis</name>
    <dbReference type="NCBI Taxonomy" id="156453"/>
    <lineage>
        <taxon>Bacteria</taxon>
        <taxon>Bacillati</taxon>
        <taxon>Actinomycetota</taxon>
        <taxon>Actinomycetes</taxon>
        <taxon>Kitasatosporales</taxon>
        <taxon>Streptomycetaceae</taxon>
        <taxon>Streptomyces</taxon>
    </lineage>
</organism>
<proteinExistence type="predicted"/>
<dbReference type="InterPro" id="IPR018114">
    <property type="entry name" value="TRYPSIN_HIS"/>
</dbReference>
<evidence type="ECO:0000256" key="1">
    <source>
        <dbReference type="ARBA" id="ARBA00022729"/>
    </source>
</evidence>
<dbReference type="SUPFAM" id="SSF50494">
    <property type="entry name" value="Trypsin-like serine proteases"/>
    <property type="match status" value="1"/>
</dbReference>
<sequence>MRHRSAVAVVMLAGLAAVSGCATGDVPAQGTLVSAIPSASPFAGATGAAHTWSAQRMRGARPFRHQPGISHTPPPTTSNARVGAVFSHGGNGDHFCTGSVVDSPGKSVVITAAHCIHTGKDGGYQTDLAFVPGYRDGQTPNGIWPITKMVVDDHWAQSSDPGYDVGFVIVGKLDGKRIADVLGANSFGYNAGYGNNVRITGYPASGQDPISCVNKATKFQTDQMKVDCTGYSGGTSGSPWLTHFNRATRTGEVIGVIGGYQTGGDTDDTSYSPYFNDAIKSLYDKAIGEERQGLTP</sequence>
<feature type="chain" id="PRO_5046683665" description="V8-like Glu-specific endopeptidase" evidence="2">
    <location>
        <begin position="25"/>
        <end position="296"/>
    </location>
</feature>
<gene>
    <name evidence="3" type="ORF">MOV08_37185</name>
</gene>
<evidence type="ECO:0000256" key="2">
    <source>
        <dbReference type="SAM" id="SignalP"/>
    </source>
</evidence>
<dbReference type="InterPro" id="IPR009003">
    <property type="entry name" value="Peptidase_S1_PA"/>
</dbReference>
<dbReference type="PROSITE" id="PS51257">
    <property type="entry name" value="PROKAR_LIPOPROTEIN"/>
    <property type="match status" value="1"/>
</dbReference>
<feature type="signal peptide" evidence="2">
    <location>
        <begin position="1"/>
        <end position="24"/>
    </location>
</feature>
<evidence type="ECO:0000313" key="4">
    <source>
        <dbReference type="Proteomes" id="UP001218629"/>
    </source>
</evidence>
<dbReference type="RefSeq" id="WP_275310554.1">
    <property type="nucleotide sequence ID" value="NZ_CP095749.1"/>
</dbReference>
<dbReference type="PANTHER" id="PTHR15462">
    <property type="entry name" value="SERINE PROTEASE"/>
    <property type="match status" value="1"/>
</dbReference>
<dbReference type="InterPro" id="IPR043504">
    <property type="entry name" value="Peptidase_S1_PA_chymotrypsin"/>
</dbReference>
<keyword evidence="4" id="KW-1185">Reference proteome</keyword>
<evidence type="ECO:0008006" key="5">
    <source>
        <dbReference type="Google" id="ProtNLM"/>
    </source>
</evidence>
<dbReference type="InterPro" id="IPR050966">
    <property type="entry name" value="Glutamyl_endopeptidase"/>
</dbReference>
<dbReference type="EMBL" id="CP095749">
    <property type="protein sequence ID" value="WEB44378.1"/>
    <property type="molecule type" value="Genomic_DNA"/>
</dbReference>
<dbReference type="PROSITE" id="PS00134">
    <property type="entry name" value="TRYPSIN_HIS"/>
    <property type="match status" value="1"/>
</dbReference>